<dbReference type="EMBL" id="BSEO01000014">
    <property type="protein sequence ID" value="GLJ80853.1"/>
    <property type="molecule type" value="Genomic_DNA"/>
</dbReference>
<sequence>MPPDARNGWIPLPPGWVYRAPRVVTRGAHDDGFAWFPVPDPNGYDGIGLALMDKIEGAREFWMWTDDSEERAARVVRLGYRRYVVELHGTDGCFVVEEVARTKDEQVVTDEERDVLGQTAVSPARTLTSSVVAESCARMWINHGLVHDGYVLGRWSEECPPQG</sequence>
<reference evidence="1" key="2">
    <citation type="submission" date="2023-01" db="EMBL/GenBank/DDBJ databases">
        <authorList>
            <person name="Sun Q."/>
            <person name="Evtushenko L."/>
        </authorList>
    </citation>
    <scope>NUCLEOTIDE SEQUENCE</scope>
    <source>
        <strain evidence="1">VKM Ac-1447</strain>
    </source>
</reference>
<keyword evidence="2" id="KW-1185">Reference proteome</keyword>
<dbReference type="Proteomes" id="UP001142317">
    <property type="component" value="Unassembled WGS sequence"/>
</dbReference>
<reference evidence="1" key="1">
    <citation type="journal article" date="2014" name="Int. J. Syst. Evol. Microbiol.">
        <title>Complete genome sequence of Corynebacterium casei LMG S-19264T (=DSM 44701T), isolated from a smear-ripened cheese.</title>
        <authorList>
            <consortium name="US DOE Joint Genome Institute (JGI-PGF)"/>
            <person name="Walter F."/>
            <person name="Albersmeier A."/>
            <person name="Kalinowski J."/>
            <person name="Ruckert C."/>
        </authorList>
    </citation>
    <scope>NUCLEOTIDE SEQUENCE</scope>
    <source>
        <strain evidence="1">VKM Ac-1447</strain>
    </source>
</reference>
<name>A0A9W6HIS7_9MICO</name>
<protein>
    <submittedName>
        <fullName evidence="1">Uncharacterized protein</fullName>
    </submittedName>
</protein>
<proteinExistence type="predicted"/>
<gene>
    <name evidence="1" type="ORF">GCM10017586_25360</name>
</gene>
<dbReference type="AlphaFoldDB" id="A0A9W6HIS7"/>
<comment type="caution">
    <text evidence="1">The sequence shown here is derived from an EMBL/GenBank/DDBJ whole genome shotgun (WGS) entry which is preliminary data.</text>
</comment>
<evidence type="ECO:0000313" key="1">
    <source>
        <dbReference type="EMBL" id="GLJ80853.1"/>
    </source>
</evidence>
<accession>A0A9W6HIS7</accession>
<organism evidence="1 2">
    <name type="scientific">Microbacterium imperiale</name>
    <dbReference type="NCBI Taxonomy" id="33884"/>
    <lineage>
        <taxon>Bacteria</taxon>
        <taxon>Bacillati</taxon>
        <taxon>Actinomycetota</taxon>
        <taxon>Actinomycetes</taxon>
        <taxon>Micrococcales</taxon>
        <taxon>Microbacteriaceae</taxon>
        <taxon>Microbacterium</taxon>
    </lineage>
</organism>
<evidence type="ECO:0000313" key="2">
    <source>
        <dbReference type="Proteomes" id="UP001142317"/>
    </source>
</evidence>